<keyword evidence="9" id="KW-1185">Reference proteome</keyword>
<keyword evidence="2" id="KW-1003">Cell membrane</keyword>
<evidence type="ECO:0000256" key="6">
    <source>
        <dbReference type="SAM" id="Phobius"/>
    </source>
</evidence>
<keyword evidence="5 6" id="KW-0472">Membrane</keyword>
<feature type="transmembrane region" description="Helical" evidence="6">
    <location>
        <begin position="30"/>
        <end position="50"/>
    </location>
</feature>
<evidence type="ECO:0000256" key="3">
    <source>
        <dbReference type="ARBA" id="ARBA00022692"/>
    </source>
</evidence>
<protein>
    <submittedName>
        <fullName evidence="8">Na(+)/H(+) antiporter subunit B</fullName>
    </submittedName>
</protein>
<evidence type="ECO:0000313" key="9">
    <source>
        <dbReference type="Proteomes" id="UP001597460"/>
    </source>
</evidence>
<evidence type="ECO:0000256" key="2">
    <source>
        <dbReference type="ARBA" id="ARBA00022475"/>
    </source>
</evidence>
<dbReference type="Proteomes" id="UP001597460">
    <property type="component" value="Unassembled WGS sequence"/>
</dbReference>
<accession>A0ABW5JNP0</accession>
<sequence length="81" mass="8902">MYWELELILFIFLLITAVIALESKDLLVASVMLTMFSFLMALLFTTMGAVDVGFTEAVVGAGVTGILLIVAIYQTTYKTED</sequence>
<evidence type="ECO:0000313" key="8">
    <source>
        <dbReference type="EMBL" id="MFD2533179.1"/>
    </source>
</evidence>
<evidence type="ECO:0000256" key="4">
    <source>
        <dbReference type="ARBA" id="ARBA00022989"/>
    </source>
</evidence>
<keyword evidence="3 6" id="KW-0812">Transmembrane</keyword>
<dbReference type="RefSeq" id="WP_390302994.1">
    <property type="nucleotide sequence ID" value="NZ_JBHULI010000025.1"/>
</dbReference>
<dbReference type="InterPro" id="IPR025383">
    <property type="entry name" value="MrpA_C/MbhD"/>
</dbReference>
<reference evidence="9" key="1">
    <citation type="journal article" date="2019" name="Int. J. Syst. Evol. Microbiol.">
        <title>The Global Catalogue of Microorganisms (GCM) 10K type strain sequencing project: providing services to taxonomists for standard genome sequencing and annotation.</title>
        <authorList>
            <consortium name="The Broad Institute Genomics Platform"/>
            <consortium name="The Broad Institute Genome Sequencing Center for Infectious Disease"/>
            <person name="Wu L."/>
            <person name="Ma J."/>
        </authorList>
    </citation>
    <scope>NUCLEOTIDE SEQUENCE [LARGE SCALE GENOMIC DNA]</scope>
    <source>
        <strain evidence="9">KCTC 52042</strain>
    </source>
</reference>
<proteinExistence type="predicted"/>
<organism evidence="8 9">
    <name type="scientific">Gracilimonas halophila</name>
    <dbReference type="NCBI Taxonomy" id="1834464"/>
    <lineage>
        <taxon>Bacteria</taxon>
        <taxon>Pseudomonadati</taxon>
        <taxon>Balneolota</taxon>
        <taxon>Balneolia</taxon>
        <taxon>Balneolales</taxon>
        <taxon>Balneolaceae</taxon>
        <taxon>Gracilimonas</taxon>
    </lineage>
</organism>
<keyword evidence="4 6" id="KW-1133">Transmembrane helix</keyword>
<evidence type="ECO:0000256" key="1">
    <source>
        <dbReference type="ARBA" id="ARBA00004651"/>
    </source>
</evidence>
<gene>
    <name evidence="8" type="ORF">ACFSVN_12065</name>
</gene>
<comment type="caution">
    <text evidence="8">The sequence shown here is derived from an EMBL/GenBank/DDBJ whole genome shotgun (WGS) entry which is preliminary data.</text>
</comment>
<evidence type="ECO:0000256" key="5">
    <source>
        <dbReference type="ARBA" id="ARBA00023136"/>
    </source>
</evidence>
<dbReference type="Pfam" id="PF13244">
    <property type="entry name" value="MbhD"/>
    <property type="match status" value="1"/>
</dbReference>
<name>A0ABW5JNP0_9BACT</name>
<evidence type="ECO:0000259" key="7">
    <source>
        <dbReference type="Pfam" id="PF13244"/>
    </source>
</evidence>
<feature type="domain" description="MrpA C-terminal/MbhD" evidence="7">
    <location>
        <begin position="11"/>
        <end position="75"/>
    </location>
</feature>
<dbReference type="EMBL" id="JBHULI010000025">
    <property type="protein sequence ID" value="MFD2533179.1"/>
    <property type="molecule type" value="Genomic_DNA"/>
</dbReference>
<comment type="subcellular location">
    <subcellularLocation>
        <location evidence="1">Cell membrane</location>
        <topology evidence="1">Multi-pass membrane protein</topology>
    </subcellularLocation>
</comment>
<feature type="transmembrane region" description="Helical" evidence="6">
    <location>
        <begin position="57"/>
        <end position="76"/>
    </location>
</feature>